<comment type="similarity">
    <text evidence="2 6">Belongs to the glycosyl hydrolase 30 family.</text>
</comment>
<accession>A0A914C648</accession>
<dbReference type="SUPFAM" id="SSF51445">
    <property type="entry name" value="(Trans)glycosidases"/>
    <property type="match status" value="1"/>
</dbReference>
<evidence type="ECO:0000256" key="5">
    <source>
        <dbReference type="ARBA" id="ARBA00022801"/>
    </source>
</evidence>
<feature type="domain" description="Glycosyl hydrolase family 30 beta sandwich" evidence="8">
    <location>
        <begin position="172"/>
        <end position="240"/>
    </location>
</feature>
<dbReference type="PANTHER" id="PTHR11069">
    <property type="entry name" value="GLUCOSYLCERAMIDASE"/>
    <property type="match status" value="1"/>
</dbReference>
<feature type="domain" description="Glycosyl hydrolase family 30 TIM-barrel" evidence="7">
    <location>
        <begin position="2"/>
        <end position="169"/>
    </location>
</feature>
<evidence type="ECO:0000256" key="4">
    <source>
        <dbReference type="ARBA" id="ARBA00022729"/>
    </source>
</evidence>
<dbReference type="Proteomes" id="UP000887540">
    <property type="component" value="Unplaced"/>
</dbReference>
<keyword evidence="5 6" id="KW-0378">Hydrolase</keyword>
<keyword evidence="6" id="KW-0746">Sphingolipid metabolism</keyword>
<dbReference type="WBParaSite" id="ACRNAN_Path_4.g7.t1">
    <property type="protein sequence ID" value="ACRNAN_Path_4.g7.t1"/>
    <property type="gene ID" value="ACRNAN_Path_4.g7"/>
</dbReference>
<evidence type="ECO:0000256" key="6">
    <source>
        <dbReference type="RuleBase" id="RU361188"/>
    </source>
</evidence>
<dbReference type="AlphaFoldDB" id="A0A914C648"/>
<dbReference type="PANTHER" id="PTHR11069:SF23">
    <property type="entry name" value="LYSOSOMAL ACID GLUCOSYLCERAMIDASE"/>
    <property type="match status" value="1"/>
</dbReference>
<protein>
    <recommendedName>
        <fullName evidence="3 6">Glucosylceramidase</fullName>
        <ecNumber evidence="3 6">3.2.1.45</ecNumber>
    </recommendedName>
</protein>
<evidence type="ECO:0000313" key="10">
    <source>
        <dbReference type="WBParaSite" id="ACRNAN_Path_4.g7.t1"/>
    </source>
</evidence>
<dbReference type="EC" id="3.2.1.45" evidence="3 6"/>
<evidence type="ECO:0000256" key="2">
    <source>
        <dbReference type="ARBA" id="ARBA00005382"/>
    </source>
</evidence>
<name>A0A914C648_9BILA</name>
<evidence type="ECO:0000256" key="3">
    <source>
        <dbReference type="ARBA" id="ARBA00012658"/>
    </source>
</evidence>
<reference evidence="10" key="1">
    <citation type="submission" date="2022-11" db="UniProtKB">
        <authorList>
            <consortium name="WormBaseParasite"/>
        </authorList>
    </citation>
    <scope>IDENTIFICATION</scope>
</reference>
<proteinExistence type="inferred from homology"/>
<dbReference type="InterPro" id="IPR001139">
    <property type="entry name" value="Glyco_hydro_30"/>
</dbReference>
<dbReference type="GO" id="GO:0004348">
    <property type="term" value="F:glucosylceramidase activity"/>
    <property type="evidence" value="ECO:0007669"/>
    <property type="project" value="UniProtKB-EC"/>
</dbReference>
<dbReference type="InterPro" id="IPR017853">
    <property type="entry name" value="GH"/>
</dbReference>
<dbReference type="FunFam" id="3.20.20.80:FF:000364">
    <property type="entry name" value="Glucosylceramidase"/>
    <property type="match status" value="1"/>
</dbReference>
<evidence type="ECO:0000259" key="8">
    <source>
        <dbReference type="Pfam" id="PF17189"/>
    </source>
</evidence>
<keyword evidence="9" id="KW-1185">Reference proteome</keyword>
<dbReference type="Pfam" id="PF17189">
    <property type="entry name" value="Glyco_hydro_30C"/>
    <property type="match status" value="1"/>
</dbReference>
<keyword evidence="4" id="KW-0732">Signal</keyword>
<dbReference type="InterPro" id="IPR033453">
    <property type="entry name" value="Glyco_hydro_30_TIM-barrel"/>
</dbReference>
<dbReference type="GO" id="GO:0006680">
    <property type="term" value="P:glucosylceramide catabolic process"/>
    <property type="evidence" value="ECO:0007669"/>
    <property type="project" value="TreeGrafter"/>
</dbReference>
<dbReference type="GO" id="GO:0016020">
    <property type="term" value="C:membrane"/>
    <property type="evidence" value="ECO:0007669"/>
    <property type="project" value="GOC"/>
</dbReference>
<organism evidence="9 10">
    <name type="scientific">Acrobeloides nanus</name>
    <dbReference type="NCBI Taxonomy" id="290746"/>
    <lineage>
        <taxon>Eukaryota</taxon>
        <taxon>Metazoa</taxon>
        <taxon>Ecdysozoa</taxon>
        <taxon>Nematoda</taxon>
        <taxon>Chromadorea</taxon>
        <taxon>Rhabditida</taxon>
        <taxon>Tylenchina</taxon>
        <taxon>Cephalobomorpha</taxon>
        <taxon>Cephaloboidea</taxon>
        <taxon>Cephalobidae</taxon>
        <taxon>Acrobeloides</taxon>
    </lineage>
</organism>
<evidence type="ECO:0000259" key="7">
    <source>
        <dbReference type="Pfam" id="PF02055"/>
    </source>
</evidence>
<keyword evidence="6" id="KW-0443">Lipid metabolism</keyword>
<dbReference type="Pfam" id="PF02055">
    <property type="entry name" value="Glyco_hydro_30"/>
    <property type="match status" value="1"/>
</dbReference>
<keyword evidence="6" id="KW-0326">Glycosidase</keyword>
<evidence type="ECO:0000256" key="1">
    <source>
        <dbReference type="ARBA" id="ARBA00001013"/>
    </source>
</evidence>
<comment type="catalytic activity">
    <reaction evidence="1">
        <text>a beta-D-glucosyl-(1&lt;-&gt;1')-N-acylsphing-4-enine + H2O = an N-acylsphing-4-enine + D-glucose</text>
        <dbReference type="Rhea" id="RHEA:13269"/>
        <dbReference type="ChEBI" id="CHEBI:4167"/>
        <dbReference type="ChEBI" id="CHEBI:15377"/>
        <dbReference type="ChEBI" id="CHEBI:22801"/>
        <dbReference type="ChEBI" id="CHEBI:52639"/>
        <dbReference type="EC" id="3.2.1.45"/>
    </reaction>
    <physiologicalReaction direction="left-to-right" evidence="1">
        <dbReference type="Rhea" id="RHEA:13270"/>
    </physiologicalReaction>
</comment>
<dbReference type="Gene3D" id="3.20.20.80">
    <property type="entry name" value="Glycosidases"/>
    <property type="match status" value="1"/>
</dbReference>
<dbReference type="InterPro" id="IPR033452">
    <property type="entry name" value="GH30_C"/>
</dbReference>
<evidence type="ECO:0000313" key="9">
    <source>
        <dbReference type="Proteomes" id="UP000887540"/>
    </source>
</evidence>
<sequence length="243" mass="27366">MNLGPALKGNPLTQNLKVMIMDTNRYMLPDFPATVLSDPDAAKYVDGIAIHWYADDNDLGLTSLPNFETTHNANPDKFMLYTEACTGWTGVQGPSLGDWSRGDQYAHDIMEDLYNWVTGWVDWNMCLDTKGGPNWVNNLVDSPIIVNATSNEFYKNPMYYALGHFSKFITENSVRVQLNTQGITSKVYLEAVAFLTPSNQRVLVINNRDVSTNYAITINDANITDKHLTLVLEPRSFTTIVWN</sequence>